<evidence type="ECO:0000313" key="4">
    <source>
        <dbReference type="EMBL" id="CEK77829.1"/>
    </source>
</evidence>
<dbReference type="Gene3D" id="2.60.40.1930">
    <property type="match status" value="1"/>
</dbReference>
<dbReference type="InterPro" id="IPR041555">
    <property type="entry name" value="MG3"/>
</dbReference>
<accession>A0A0B7AA06</accession>
<feature type="non-terminal residue" evidence="4">
    <location>
        <position position="439"/>
    </location>
</feature>
<dbReference type="PANTHER" id="PTHR11412:SF166">
    <property type="entry name" value="NTR DOMAIN-CONTAINING PROTEIN"/>
    <property type="match status" value="1"/>
</dbReference>
<sequence>MKPTTSIITLLLLLAVVDVGFGVHVTLIVPKELYYDSYAVASVSAFHVQPNTRETVKLEYRGVKNNGTIINSTELEFSSDGSQTWNVMFTWSHLLSLEEKCVQLVMSFNSQTTSKELKFANNFGYIFIQTDKPIYTPQQTVKYRVLAVDEQQKLSKYKIKIDIKNHKQVIFDRNRTTADDAFKAHEFKLPKETPPGNWSITANFEGVDPMPGSAHTVTFEVKEYILPRFYTNVEVFPKVITRSTETINVTITAMYFYGKNVVGTADLQLGTWHKYKGTQLFPKRYNVARVKDSFIQILRVDKLFPMFQEFPMDKRLYVKATVTERTTLMNDTFEDTSTYFSNAEYSVDFNRSKMYFRPGFNYTLQFQVLHNDGRPASSIYICLESHFFNKWNQQFAAVNVYKLNDQGRLTKDDIYVPEGTNMMSFLVTFGNQMEATTCS</sequence>
<dbReference type="InterPro" id="IPR002890">
    <property type="entry name" value="MG2"/>
</dbReference>
<name>A0A0B7AA06_9EUPU</name>
<evidence type="ECO:0000259" key="3">
    <source>
        <dbReference type="Pfam" id="PF17791"/>
    </source>
</evidence>
<dbReference type="PANTHER" id="PTHR11412">
    <property type="entry name" value="MACROGLOBULIN / COMPLEMENT"/>
    <property type="match status" value="1"/>
</dbReference>
<dbReference type="InterPro" id="IPR013783">
    <property type="entry name" value="Ig-like_fold"/>
</dbReference>
<evidence type="ECO:0000256" key="1">
    <source>
        <dbReference type="SAM" id="SignalP"/>
    </source>
</evidence>
<gene>
    <name evidence="4" type="primary">ORF106858</name>
</gene>
<proteinExistence type="predicted"/>
<dbReference type="Pfam" id="PF01835">
    <property type="entry name" value="MG2"/>
    <property type="match status" value="1"/>
</dbReference>
<feature type="signal peptide" evidence="1">
    <location>
        <begin position="1"/>
        <end position="22"/>
    </location>
</feature>
<keyword evidence="1" id="KW-0732">Signal</keyword>
<feature type="chain" id="PRO_5002127461" description="Macroglobulin domain-containing protein" evidence="1">
    <location>
        <begin position="23"/>
        <end position="439"/>
    </location>
</feature>
<dbReference type="Gene3D" id="2.60.40.1940">
    <property type="match status" value="1"/>
</dbReference>
<reference evidence="4" key="1">
    <citation type="submission" date="2014-12" db="EMBL/GenBank/DDBJ databases">
        <title>Insight into the proteome of Arion vulgaris.</title>
        <authorList>
            <person name="Aradska J."/>
            <person name="Bulat T."/>
            <person name="Smidak R."/>
            <person name="Sarate P."/>
            <person name="Gangsoo J."/>
            <person name="Sialana F."/>
            <person name="Bilban M."/>
            <person name="Lubec G."/>
        </authorList>
    </citation>
    <scope>NUCLEOTIDE SEQUENCE</scope>
    <source>
        <tissue evidence="4">Skin</tissue>
    </source>
</reference>
<feature type="domain" description="Macroglobulin" evidence="2">
    <location>
        <begin position="126"/>
        <end position="221"/>
    </location>
</feature>
<dbReference type="InterPro" id="IPR050473">
    <property type="entry name" value="A2M/Complement_sys"/>
</dbReference>
<dbReference type="AlphaFoldDB" id="A0A0B7AA06"/>
<evidence type="ECO:0008006" key="5">
    <source>
        <dbReference type="Google" id="ProtNLM"/>
    </source>
</evidence>
<dbReference type="Pfam" id="PF17791">
    <property type="entry name" value="MG3"/>
    <property type="match status" value="1"/>
</dbReference>
<dbReference type="EMBL" id="HACG01030964">
    <property type="protein sequence ID" value="CEK77829.1"/>
    <property type="molecule type" value="Transcribed_RNA"/>
</dbReference>
<protein>
    <recommendedName>
        <fullName evidence="5">Macroglobulin domain-containing protein</fullName>
    </recommendedName>
</protein>
<feature type="domain" description="Macroglobulin" evidence="3">
    <location>
        <begin position="223"/>
        <end position="276"/>
    </location>
</feature>
<dbReference type="Gene3D" id="2.60.40.10">
    <property type="entry name" value="Immunoglobulins"/>
    <property type="match status" value="1"/>
</dbReference>
<evidence type="ECO:0000259" key="2">
    <source>
        <dbReference type="Pfam" id="PF01835"/>
    </source>
</evidence>
<organism evidence="4">
    <name type="scientific">Arion vulgaris</name>
    <dbReference type="NCBI Taxonomy" id="1028688"/>
    <lineage>
        <taxon>Eukaryota</taxon>
        <taxon>Metazoa</taxon>
        <taxon>Spiralia</taxon>
        <taxon>Lophotrochozoa</taxon>
        <taxon>Mollusca</taxon>
        <taxon>Gastropoda</taxon>
        <taxon>Heterobranchia</taxon>
        <taxon>Euthyneura</taxon>
        <taxon>Panpulmonata</taxon>
        <taxon>Eupulmonata</taxon>
        <taxon>Stylommatophora</taxon>
        <taxon>Helicina</taxon>
        <taxon>Arionoidea</taxon>
        <taxon>Arionidae</taxon>
        <taxon>Arion</taxon>
    </lineage>
</organism>
<dbReference type="GO" id="GO:0004866">
    <property type="term" value="F:endopeptidase inhibitor activity"/>
    <property type="evidence" value="ECO:0007669"/>
    <property type="project" value="InterPro"/>
</dbReference>